<evidence type="ECO:0000256" key="11">
    <source>
        <dbReference type="ARBA" id="ARBA00023268"/>
    </source>
</evidence>
<dbReference type="GO" id="GO:0016747">
    <property type="term" value="F:acyltransferase activity, transferring groups other than amino-acyl groups"/>
    <property type="evidence" value="ECO:0007669"/>
    <property type="project" value="InterPro"/>
</dbReference>
<evidence type="ECO:0000256" key="6">
    <source>
        <dbReference type="ARBA" id="ARBA00011931"/>
    </source>
</evidence>
<comment type="similarity">
    <text evidence="4">Belongs to the AIM9 family.</text>
</comment>
<protein>
    <recommendedName>
        <fullName evidence="8">Altered inheritance of mitochondria protein 9, mitochondrial</fullName>
        <ecNumber evidence="6">2.7.1.190</ecNumber>
    </recommendedName>
    <alternativeName>
        <fullName evidence="7">Bifunctional AAC/APH</fullName>
    </alternativeName>
    <alternativeName>
        <fullName evidence="12">Found in mitochondrial proteome protein 29</fullName>
    </alternativeName>
</protein>
<dbReference type="InterPro" id="IPR000182">
    <property type="entry name" value="GNAT_dom"/>
</dbReference>
<dbReference type="InterPro" id="IPR016181">
    <property type="entry name" value="Acyl_CoA_acyltransferase"/>
</dbReference>
<dbReference type="EC" id="2.7.1.190" evidence="6"/>
<evidence type="ECO:0000313" key="14">
    <source>
        <dbReference type="EMBL" id="RAL17488.1"/>
    </source>
</evidence>
<comment type="function">
    <text evidence="2">Involved in resistance to gentamicin, tobramycin, and kanamycin. Tobramycin and kanamycin resistance is due to the ACC activity, specified by N-terminal region. The C-terminal region is a kinase that phosphorylates several 4,6-disubstituted aminoglycosides.</text>
</comment>
<evidence type="ECO:0000256" key="3">
    <source>
        <dbReference type="ARBA" id="ARBA00004173"/>
    </source>
</evidence>
<dbReference type="Pfam" id="PF01636">
    <property type="entry name" value="APH"/>
    <property type="match status" value="1"/>
</dbReference>
<dbReference type="InterPro" id="IPR011009">
    <property type="entry name" value="Kinase-like_dom_sf"/>
</dbReference>
<keyword evidence="9" id="KW-0809">Transit peptide</keyword>
<evidence type="ECO:0000256" key="4">
    <source>
        <dbReference type="ARBA" id="ARBA00005543"/>
    </source>
</evidence>
<name>A0A395IEA6_ASPHC</name>
<sequence length="696" mass="79367">MAAWRRLTPSDIEGLMRVADEVHPGLPESSEIFIERVQLYPEGCLALEENGQICGYAISHPIRQGQAPALNSLLGTIASDADQYYIHDVAILPRLRGRNLAAEGIGRLLAVASRYPATCLVSVYGTESFWGRFDFVSRPVDGGLREKLRAYGDDSVYLSRENDLIEAKKEDFYRYTTKRWLANDKQEAGKRYRRFSIEELVSIAVGASGKNIDGCARITKYQEGQYNKTFLLTLNDGSEVVAKLPNPNAGPEVLTIASEVATMDFVRNIIGLPVLRVLSWSCNPVNPVGSEYIIMEKARGTALGDVWYRLPSPSKHKIIQQVVALETKLVSTSFPAHGCIYYPQDLPSKHSKYLIPLDGDSPRRFRVGPVVDPVFWLDGRAGMELSRGPWLHMTDYATHIGNNEKIWATQKAQPRMDYYRSNIDCESPSEYLDLLEKYLLLVPHITRNQPEFADLLQPTLWHSDLHLNNVYVDLDTETITDIIDWQNITTAPLILQARFPRMVQHTSPPSLGWDMPEKPDDYETLSEDDKTRADKAYKSALCHKYYEVLTAKKNPRLYAAIRHNTTWKSPHVLPIKSVAGAWSSREVFGLRASLMDVVEHWSELQSAHDCPISFAEEEKKLHSEEMENREYIEQLMERFQDAGILPMDGIVDPEHFETLQQTSRRQKELFLSLAENFEERGWMEKIWPYQDRPDEA</sequence>
<dbReference type="GO" id="GO:0005739">
    <property type="term" value="C:mitochondrion"/>
    <property type="evidence" value="ECO:0007669"/>
    <property type="project" value="UniProtKB-SubCell"/>
</dbReference>
<dbReference type="PANTHER" id="PTHR36091:SF1">
    <property type="entry name" value="ALTERED INHERITANCE OF MITOCHONDRIA PROTEIN 9, MITOCHONDRIAL"/>
    <property type="match status" value="1"/>
</dbReference>
<evidence type="ECO:0000256" key="7">
    <source>
        <dbReference type="ARBA" id="ARBA00014467"/>
    </source>
</evidence>
<gene>
    <name evidence="14" type="ORF">BO97DRAFT_439377</name>
</gene>
<evidence type="ECO:0000256" key="8">
    <source>
        <dbReference type="ARBA" id="ARBA00016197"/>
    </source>
</evidence>
<dbReference type="EMBL" id="KZ824267">
    <property type="protein sequence ID" value="RAL17488.1"/>
    <property type="molecule type" value="Genomic_DNA"/>
</dbReference>
<organism evidence="14 15">
    <name type="scientific">Aspergillus homomorphus (strain CBS 101889)</name>
    <dbReference type="NCBI Taxonomy" id="1450537"/>
    <lineage>
        <taxon>Eukaryota</taxon>
        <taxon>Fungi</taxon>
        <taxon>Dikarya</taxon>
        <taxon>Ascomycota</taxon>
        <taxon>Pezizomycotina</taxon>
        <taxon>Eurotiomycetes</taxon>
        <taxon>Eurotiomycetidae</taxon>
        <taxon>Eurotiales</taxon>
        <taxon>Aspergillaceae</taxon>
        <taxon>Aspergillus</taxon>
        <taxon>Aspergillus subgen. Circumdati</taxon>
    </lineage>
</organism>
<dbReference type="Gene3D" id="3.40.630.30">
    <property type="match status" value="1"/>
</dbReference>
<comment type="subcellular location">
    <subcellularLocation>
        <location evidence="3">Mitochondrion</location>
    </subcellularLocation>
</comment>
<dbReference type="Gene3D" id="3.90.1200.10">
    <property type="match status" value="1"/>
</dbReference>
<evidence type="ECO:0000256" key="2">
    <source>
        <dbReference type="ARBA" id="ARBA00002498"/>
    </source>
</evidence>
<keyword evidence="11" id="KW-0511">Multifunctional enzyme</keyword>
<dbReference type="VEuPathDB" id="FungiDB:BO97DRAFT_439377"/>
<dbReference type="SUPFAM" id="SSF56112">
    <property type="entry name" value="Protein kinase-like (PK-like)"/>
    <property type="match status" value="1"/>
</dbReference>
<feature type="domain" description="N-acetyltransferase" evidence="13">
    <location>
        <begin position="2"/>
        <end position="163"/>
    </location>
</feature>
<evidence type="ECO:0000256" key="10">
    <source>
        <dbReference type="ARBA" id="ARBA00023128"/>
    </source>
</evidence>
<dbReference type="PROSITE" id="PS51186">
    <property type="entry name" value="GNAT"/>
    <property type="match status" value="1"/>
</dbReference>
<dbReference type="AlphaFoldDB" id="A0A395IEA6"/>
<accession>A0A395IEA6</accession>
<dbReference type="GeneID" id="37202268"/>
<evidence type="ECO:0000256" key="5">
    <source>
        <dbReference type="ARBA" id="ARBA00008487"/>
    </source>
</evidence>
<proteinExistence type="inferred from homology"/>
<dbReference type="OrthoDB" id="2831558at2759"/>
<dbReference type="GO" id="GO:0034071">
    <property type="term" value="F:aminoglycoside phosphotransferase activity"/>
    <property type="evidence" value="ECO:0007669"/>
    <property type="project" value="UniProtKB-EC"/>
</dbReference>
<dbReference type="InterPro" id="IPR051035">
    <property type="entry name" value="Mito_inheritance_9"/>
</dbReference>
<keyword evidence="10" id="KW-0496">Mitochondrion</keyword>
<reference evidence="14 15" key="1">
    <citation type="submission" date="2018-02" db="EMBL/GenBank/DDBJ databases">
        <title>The genomes of Aspergillus section Nigri reveals drivers in fungal speciation.</title>
        <authorList>
            <consortium name="DOE Joint Genome Institute"/>
            <person name="Vesth T.C."/>
            <person name="Nybo J."/>
            <person name="Theobald S."/>
            <person name="Brandl J."/>
            <person name="Frisvad J.C."/>
            <person name="Nielsen K.F."/>
            <person name="Lyhne E.K."/>
            <person name="Kogle M.E."/>
            <person name="Kuo A."/>
            <person name="Riley R."/>
            <person name="Clum A."/>
            <person name="Nolan M."/>
            <person name="Lipzen A."/>
            <person name="Salamov A."/>
            <person name="Henrissat B."/>
            <person name="Wiebenga A."/>
            <person name="De vries R.P."/>
            <person name="Grigoriev I.V."/>
            <person name="Mortensen U.H."/>
            <person name="Andersen M.R."/>
            <person name="Baker S.E."/>
        </authorList>
    </citation>
    <scope>NUCLEOTIDE SEQUENCE [LARGE SCALE GENOMIC DNA]</scope>
    <source>
        <strain evidence="14 15">CBS 101889</strain>
    </source>
</reference>
<evidence type="ECO:0000256" key="9">
    <source>
        <dbReference type="ARBA" id="ARBA00022946"/>
    </source>
</evidence>
<evidence type="ECO:0000313" key="15">
    <source>
        <dbReference type="Proteomes" id="UP000248961"/>
    </source>
</evidence>
<evidence type="ECO:0000256" key="12">
    <source>
        <dbReference type="ARBA" id="ARBA00031849"/>
    </source>
</evidence>
<dbReference type="Pfam" id="PF00583">
    <property type="entry name" value="Acetyltransf_1"/>
    <property type="match status" value="1"/>
</dbReference>
<dbReference type="CDD" id="cd04301">
    <property type="entry name" value="NAT_SF"/>
    <property type="match status" value="1"/>
</dbReference>
<keyword evidence="15" id="KW-1185">Reference proteome</keyword>
<dbReference type="SUPFAM" id="SSF55729">
    <property type="entry name" value="Acyl-CoA N-acyltransferases (Nat)"/>
    <property type="match status" value="1"/>
</dbReference>
<dbReference type="Proteomes" id="UP000248961">
    <property type="component" value="Unassembled WGS sequence"/>
</dbReference>
<comment type="catalytic activity">
    <reaction evidence="1">
        <text>a gentamycin + GTP = a gentamycin 2''-phosphate + GDP + H(+)</text>
        <dbReference type="Rhea" id="RHEA:48872"/>
        <dbReference type="ChEBI" id="CHEBI:15378"/>
        <dbReference type="ChEBI" id="CHEBI:37565"/>
        <dbReference type="ChEBI" id="CHEBI:58189"/>
        <dbReference type="ChEBI" id="CHEBI:90218"/>
        <dbReference type="ChEBI" id="CHEBI:90219"/>
        <dbReference type="EC" id="2.7.1.190"/>
    </reaction>
</comment>
<evidence type="ECO:0000259" key="13">
    <source>
        <dbReference type="PROSITE" id="PS51186"/>
    </source>
</evidence>
<dbReference type="PANTHER" id="PTHR36091">
    <property type="entry name" value="ALTERED INHERITANCE OF MITOCHONDRIA PROTEIN 9, MITOCHONDRIAL"/>
    <property type="match status" value="1"/>
</dbReference>
<evidence type="ECO:0000256" key="1">
    <source>
        <dbReference type="ARBA" id="ARBA00001735"/>
    </source>
</evidence>
<dbReference type="InterPro" id="IPR002575">
    <property type="entry name" value="Aminoglycoside_PTrfase"/>
</dbReference>
<dbReference type="RefSeq" id="XP_025556642.1">
    <property type="nucleotide sequence ID" value="XM_025697979.1"/>
</dbReference>
<comment type="similarity">
    <text evidence="5">In the C-terminal section; belongs to the aminoglycoside phosphotransferase family.</text>
</comment>